<dbReference type="InterPro" id="IPR038354">
    <property type="entry name" value="VKOR_sf"/>
</dbReference>
<dbReference type="InterPro" id="IPR036249">
    <property type="entry name" value="Thioredoxin-like_sf"/>
</dbReference>
<feature type="transmembrane region" description="Helical" evidence="11">
    <location>
        <begin position="105"/>
        <end position="128"/>
    </location>
</feature>
<feature type="compositionally biased region" description="Basic and acidic residues" evidence="10">
    <location>
        <begin position="44"/>
        <end position="54"/>
    </location>
</feature>
<name>A0AAV1ICN9_9CHLO</name>
<dbReference type="GO" id="GO:0048038">
    <property type="term" value="F:quinone binding"/>
    <property type="evidence" value="ECO:0007669"/>
    <property type="project" value="UniProtKB-KW"/>
</dbReference>
<evidence type="ECO:0000256" key="11">
    <source>
        <dbReference type="SAM" id="Phobius"/>
    </source>
</evidence>
<protein>
    <recommendedName>
        <fullName evidence="12">Vitamin K epoxide reductase domain-containing protein</fullName>
    </recommendedName>
</protein>
<keyword evidence="14" id="KW-1185">Reference proteome</keyword>
<keyword evidence="8" id="KW-1015">Disulfide bond</keyword>
<evidence type="ECO:0000256" key="8">
    <source>
        <dbReference type="ARBA" id="ARBA00023157"/>
    </source>
</evidence>
<comment type="similarity">
    <text evidence="2">Belongs to the VKOR family.</text>
</comment>
<evidence type="ECO:0000313" key="14">
    <source>
        <dbReference type="Proteomes" id="UP001314263"/>
    </source>
</evidence>
<dbReference type="EMBL" id="CAUYUE010000009">
    <property type="protein sequence ID" value="CAK0783785.1"/>
    <property type="molecule type" value="Genomic_DNA"/>
</dbReference>
<evidence type="ECO:0000256" key="6">
    <source>
        <dbReference type="ARBA" id="ARBA00023002"/>
    </source>
</evidence>
<sequence>MPQAISAGKNAQRQARNTSGRVVARAGKSNTLKEAPLLKTSSPRQDHKQNHGGEPDGPVMPYGFIAILASAGALETAYLTMSKLLSAPVSCPTSGSCDTVLSSGYASVVGVPLPLLGCLAYGTVAFLAARQVAAEAARRQQSQRELHFSRYAVLAGGTVLASTSGYLLYLLGTVFQGETCVWCLVSASLSFGVFFSALRGFSMREIAEAAAPGSGIVASTILALGLAWSNVEAPEAQASFELPYNQPRVTEASNSKTIDLAKRLKAAGAKMYGAFWCSHCFEQKQAFGKEAMADFPYVECYPDGYFKDVKLAKECVDANLTGFPAWSIGGKKLDGEQTLEKLEAALADVQGRTDKS</sequence>
<evidence type="ECO:0000256" key="7">
    <source>
        <dbReference type="ARBA" id="ARBA00023136"/>
    </source>
</evidence>
<keyword evidence="4" id="KW-0874">Quinone</keyword>
<keyword evidence="6" id="KW-0560">Oxidoreductase</keyword>
<comment type="caution">
    <text evidence="13">The sequence shown here is derived from an EMBL/GenBank/DDBJ whole genome shotgun (WGS) entry which is preliminary data.</text>
</comment>
<feature type="region of interest" description="Disordered" evidence="10">
    <location>
        <begin position="1"/>
        <end position="57"/>
    </location>
</feature>
<evidence type="ECO:0000256" key="4">
    <source>
        <dbReference type="ARBA" id="ARBA00022719"/>
    </source>
</evidence>
<evidence type="ECO:0000256" key="3">
    <source>
        <dbReference type="ARBA" id="ARBA00022692"/>
    </source>
</evidence>
<dbReference type="GO" id="GO:0016491">
    <property type="term" value="F:oxidoreductase activity"/>
    <property type="evidence" value="ECO:0007669"/>
    <property type="project" value="UniProtKB-KW"/>
</dbReference>
<reference evidence="13 14" key="1">
    <citation type="submission" date="2023-10" db="EMBL/GenBank/DDBJ databases">
        <authorList>
            <person name="Maclean D."/>
            <person name="Macfadyen A."/>
        </authorList>
    </citation>
    <scope>NUCLEOTIDE SEQUENCE [LARGE SCALE GENOMIC DNA]</scope>
</reference>
<evidence type="ECO:0000256" key="1">
    <source>
        <dbReference type="ARBA" id="ARBA00004141"/>
    </source>
</evidence>
<evidence type="ECO:0000256" key="9">
    <source>
        <dbReference type="ARBA" id="ARBA00023284"/>
    </source>
</evidence>
<keyword evidence="7 11" id="KW-0472">Membrane</keyword>
<dbReference type="Gene3D" id="1.20.1440.130">
    <property type="entry name" value="VKOR domain"/>
    <property type="match status" value="1"/>
</dbReference>
<dbReference type="InterPro" id="IPR044698">
    <property type="entry name" value="VKOR/LTO1"/>
</dbReference>
<dbReference type="Gene3D" id="3.40.30.10">
    <property type="entry name" value="Glutaredoxin"/>
    <property type="match status" value="1"/>
</dbReference>
<feature type="domain" description="Vitamin K epoxide reductase" evidence="12">
    <location>
        <begin position="58"/>
        <end position="201"/>
    </location>
</feature>
<evidence type="ECO:0000256" key="5">
    <source>
        <dbReference type="ARBA" id="ARBA00022989"/>
    </source>
</evidence>
<keyword evidence="5 11" id="KW-1133">Transmembrane helix</keyword>
<dbReference type="PANTHER" id="PTHR34573">
    <property type="entry name" value="VKC DOMAIN-CONTAINING PROTEIN"/>
    <property type="match status" value="1"/>
</dbReference>
<comment type="subcellular location">
    <subcellularLocation>
        <location evidence="1">Membrane</location>
        <topology evidence="1">Multi-pass membrane protein</topology>
    </subcellularLocation>
</comment>
<feature type="transmembrane region" description="Helical" evidence="11">
    <location>
        <begin position="148"/>
        <end position="169"/>
    </location>
</feature>
<dbReference type="Proteomes" id="UP001314263">
    <property type="component" value="Unassembled WGS sequence"/>
</dbReference>
<evidence type="ECO:0000256" key="10">
    <source>
        <dbReference type="SAM" id="MobiDB-lite"/>
    </source>
</evidence>
<dbReference type="InterPro" id="IPR012932">
    <property type="entry name" value="VKOR"/>
</dbReference>
<keyword evidence="9" id="KW-0676">Redox-active center</keyword>
<evidence type="ECO:0000313" key="13">
    <source>
        <dbReference type="EMBL" id="CAK0783785.1"/>
    </source>
</evidence>
<proteinExistence type="inferred from homology"/>
<feature type="transmembrane region" description="Helical" evidence="11">
    <location>
        <begin position="209"/>
        <end position="228"/>
    </location>
</feature>
<feature type="transmembrane region" description="Helical" evidence="11">
    <location>
        <begin position="175"/>
        <end position="197"/>
    </location>
</feature>
<dbReference type="AlphaFoldDB" id="A0AAV1ICN9"/>
<evidence type="ECO:0000256" key="2">
    <source>
        <dbReference type="ARBA" id="ARBA00006214"/>
    </source>
</evidence>
<dbReference type="PANTHER" id="PTHR34573:SF1">
    <property type="entry name" value="VITAMIN K EPOXIDE REDUCTASE DOMAIN-CONTAINING PROTEIN"/>
    <property type="match status" value="1"/>
</dbReference>
<dbReference type="GO" id="GO:0016020">
    <property type="term" value="C:membrane"/>
    <property type="evidence" value="ECO:0007669"/>
    <property type="project" value="UniProtKB-SubCell"/>
</dbReference>
<accession>A0AAV1ICN9</accession>
<feature type="transmembrane region" description="Helical" evidence="11">
    <location>
        <begin position="59"/>
        <end position="79"/>
    </location>
</feature>
<dbReference type="SUPFAM" id="SSF52833">
    <property type="entry name" value="Thioredoxin-like"/>
    <property type="match status" value="1"/>
</dbReference>
<dbReference type="SMART" id="SM00756">
    <property type="entry name" value="VKc"/>
    <property type="match status" value="1"/>
</dbReference>
<dbReference type="Pfam" id="PF07884">
    <property type="entry name" value="VKOR"/>
    <property type="match status" value="1"/>
</dbReference>
<organism evidence="13 14">
    <name type="scientific">Coccomyxa viridis</name>
    <dbReference type="NCBI Taxonomy" id="1274662"/>
    <lineage>
        <taxon>Eukaryota</taxon>
        <taxon>Viridiplantae</taxon>
        <taxon>Chlorophyta</taxon>
        <taxon>core chlorophytes</taxon>
        <taxon>Trebouxiophyceae</taxon>
        <taxon>Trebouxiophyceae incertae sedis</taxon>
        <taxon>Coccomyxaceae</taxon>
        <taxon>Coccomyxa</taxon>
    </lineage>
</organism>
<feature type="compositionally biased region" description="Polar residues" evidence="10">
    <location>
        <begin position="9"/>
        <end position="20"/>
    </location>
</feature>
<gene>
    <name evidence="13" type="ORF">CVIRNUC_006985</name>
</gene>
<evidence type="ECO:0000259" key="12">
    <source>
        <dbReference type="SMART" id="SM00756"/>
    </source>
</evidence>
<dbReference type="CDD" id="cd12916">
    <property type="entry name" value="VKOR_1"/>
    <property type="match status" value="1"/>
</dbReference>
<keyword evidence="3 11" id="KW-0812">Transmembrane</keyword>